<organism evidence="6 7">
    <name type="scientific">Dispira parvispora</name>
    <dbReference type="NCBI Taxonomy" id="1520584"/>
    <lineage>
        <taxon>Eukaryota</taxon>
        <taxon>Fungi</taxon>
        <taxon>Fungi incertae sedis</taxon>
        <taxon>Zoopagomycota</taxon>
        <taxon>Kickxellomycotina</taxon>
        <taxon>Dimargaritomycetes</taxon>
        <taxon>Dimargaritales</taxon>
        <taxon>Dimargaritaceae</taxon>
        <taxon>Dispira</taxon>
    </lineage>
</organism>
<dbReference type="PANTHER" id="PTHR35371">
    <property type="entry name" value="INNER MEMBRANE PROTEIN"/>
    <property type="match status" value="1"/>
</dbReference>
<dbReference type="PANTHER" id="PTHR35371:SF1">
    <property type="entry name" value="BLR7753 PROTEIN"/>
    <property type="match status" value="1"/>
</dbReference>
<evidence type="ECO:0000256" key="2">
    <source>
        <dbReference type="ARBA" id="ARBA00022692"/>
    </source>
</evidence>
<reference evidence="6" key="1">
    <citation type="submission" date="2022-07" db="EMBL/GenBank/DDBJ databases">
        <title>Phylogenomic reconstructions and comparative analyses of Kickxellomycotina fungi.</title>
        <authorList>
            <person name="Reynolds N.K."/>
            <person name="Stajich J.E."/>
            <person name="Barry K."/>
            <person name="Grigoriev I.V."/>
            <person name="Crous P."/>
            <person name="Smith M.E."/>
        </authorList>
    </citation>
    <scope>NUCLEOTIDE SEQUENCE</scope>
    <source>
        <strain evidence="6">RSA 1196</strain>
    </source>
</reference>
<dbReference type="SUPFAM" id="SSF161084">
    <property type="entry name" value="MAPEG domain-like"/>
    <property type="match status" value="1"/>
</dbReference>
<dbReference type="GO" id="GO:0016020">
    <property type="term" value="C:membrane"/>
    <property type="evidence" value="ECO:0007669"/>
    <property type="project" value="UniProtKB-SubCell"/>
</dbReference>
<keyword evidence="2 5" id="KW-0812">Transmembrane</keyword>
<evidence type="ECO:0000313" key="6">
    <source>
        <dbReference type="EMBL" id="KAJ1963551.1"/>
    </source>
</evidence>
<dbReference type="AlphaFoldDB" id="A0A9W8ASB2"/>
<feature type="transmembrane region" description="Helical" evidence="5">
    <location>
        <begin position="12"/>
        <end position="30"/>
    </location>
</feature>
<keyword evidence="7" id="KW-1185">Reference proteome</keyword>
<protein>
    <recommendedName>
        <fullName evidence="8">MAPEG family protein</fullName>
    </recommendedName>
</protein>
<evidence type="ECO:0000256" key="1">
    <source>
        <dbReference type="ARBA" id="ARBA00004370"/>
    </source>
</evidence>
<dbReference type="InterPro" id="IPR023352">
    <property type="entry name" value="MAPEG-like_dom_sf"/>
</dbReference>
<comment type="caution">
    <text evidence="6">The sequence shown here is derived from an EMBL/GenBank/DDBJ whole genome shotgun (WGS) entry which is preliminary data.</text>
</comment>
<dbReference type="InterPro" id="IPR001129">
    <property type="entry name" value="Membr-assoc_MAPEG"/>
</dbReference>
<evidence type="ECO:0008006" key="8">
    <source>
        <dbReference type="Google" id="ProtNLM"/>
    </source>
</evidence>
<dbReference type="Gene3D" id="1.20.120.550">
    <property type="entry name" value="Membrane associated eicosanoid/glutathione metabolism-like domain"/>
    <property type="match status" value="1"/>
</dbReference>
<keyword evidence="4 5" id="KW-0472">Membrane</keyword>
<feature type="transmembrane region" description="Helical" evidence="5">
    <location>
        <begin position="90"/>
        <end position="110"/>
    </location>
</feature>
<keyword evidence="3 5" id="KW-1133">Transmembrane helix</keyword>
<evidence type="ECO:0000256" key="5">
    <source>
        <dbReference type="SAM" id="Phobius"/>
    </source>
</evidence>
<dbReference type="OrthoDB" id="2122304at2759"/>
<evidence type="ECO:0000256" key="4">
    <source>
        <dbReference type="ARBA" id="ARBA00023136"/>
    </source>
</evidence>
<feature type="transmembrane region" description="Helical" evidence="5">
    <location>
        <begin position="116"/>
        <end position="134"/>
    </location>
</feature>
<evidence type="ECO:0000256" key="3">
    <source>
        <dbReference type="ARBA" id="ARBA00022989"/>
    </source>
</evidence>
<sequence>MLYTESDRIQYGCVFATLLLWVVSLVPLYLARRSSEGIYYHEAPRMQYASVDAARARLLGVHENSFEAFVLFALAILFNRAGLGSHVATDVLSIVVVISRALYMVVYLLNLSALRTIIWTIGMLATLVIYVLPLSTHYST</sequence>
<name>A0A9W8ASB2_9FUNG</name>
<dbReference type="Proteomes" id="UP001150925">
    <property type="component" value="Unassembled WGS sequence"/>
</dbReference>
<proteinExistence type="predicted"/>
<accession>A0A9W8ASB2</accession>
<evidence type="ECO:0000313" key="7">
    <source>
        <dbReference type="Proteomes" id="UP001150925"/>
    </source>
</evidence>
<dbReference type="Pfam" id="PF01124">
    <property type="entry name" value="MAPEG"/>
    <property type="match status" value="1"/>
</dbReference>
<gene>
    <name evidence="6" type="ORF">IWQ62_003179</name>
</gene>
<comment type="subcellular location">
    <subcellularLocation>
        <location evidence="1">Membrane</location>
    </subcellularLocation>
</comment>
<dbReference type="EMBL" id="JANBPY010000809">
    <property type="protein sequence ID" value="KAJ1963551.1"/>
    <property type="molecule type" value="Genomic_DNA"/>
</dbReference>